<keyword evidence="6" id="KW-1185">Reference proteome</keyword>
<sequence length="338" mass="34461">MADIHRFLNFGEFTIDLANRRLDRSGEPIDLGSRYFDALCLLASHQGDLVSKDRFMAEVWKGIPVTDEALTQCIRTLRRALGDEAAAPRYIETVPKHGYQFVAPVSHGNEPSPQRAIQAHAGRIVGATTIGGLGAGLIGGSFYGLLGTDGGAAGLATLVLLCVSLSVLGASGIGAGMGLASLWRGAKSPAILAGGALGGLVVGALGSALASSGLEAITGTFPGRVTGMFEGMALGLSAGAAVLMAERFARTPRIALSGAAAAGGTLAGLTTLGGGWFLGSTLAVLEAQFPQSHLEIANLGRAFGESGFGDTARFATAMLEGSVFAASIGLAYLRWRKA</sequence>
<dbReference type="SMART" id="SM00862">
    <property type="entry name" value="Trans_reg_C"/>
    <property type="match status" value="1"/>
</dbReference>
<feature type="transmembrane region" description="Helical" evidence="3">
    <location>
        <begin position="190"/>
        <end position="209"/>
    </location>
</feature>
<protein>
    <submittedName>
        <fullName evidence="5">Transcriptional regulator</fullName>
    </submittedName>
</protein>
<feature type="transmembrane region" description="Helical" evidence="3">
    <location>
        <begin position="158"/>
        <end position="183"/>
    </location>
</feature>
<dbReference type="Proteomes" id="UP000824280">
    <property type="component" value="Chromosome"/>
</dbReference>
<reference evidence="5 6" key="1">
    <citation type="submission" date="2021-08" db="EMBL/GenBank/DDBJ databases">
        <title>Comparative Genomics Analysis of the Genus Qipengyuania Reveals Extensive Genetic Diversity and Metabolic Versatility, Including the Description of Fifteen Novel Species.</title>
        <authorList>
            <person name="Liu Y."/>
        </authorList>
    </citation>
    <scope>NUCLEOTIDE SEQUENCE [LARGE SCALE GENOMIC DNA]</scope>
    <source>
        <strain evidence="5 6">1XM2-8</strain>
    </source>
</reference>
<dbReference type="PROSITE" id="PS51755">
    <property type="entry name" value="OMPR_PHOB"/>
    <property type="match status" value="1"/>
</dbReference>
<keyword evidence="1 2" id="KW-0238">DNA-binding</keyword>
<gene>
    <name evidence="5" type="ORF">K3166_11145</name>
</gene>
<dbReference type="SUPFAM" id="SSF46894">
    <property type="entry name" value="C-terminal effector domain of the bipartite response regulators"/>
    <property type="match status" value="1"/>
</dbReference>
<feature type="transmembrane region" description="Helical" evidence="3">
    <location>
        <begin position="221"/>
        <end position="243"/>
    </location>
</feature>
<dbReference type="InterPro" id="IPR036388">
    <property type="entry name" value="WH-like_DNA-bd_sf"/>
</dbReference>
<organism evidence="5 6">
    <name type="scientific">Qipengyuania psychrotolerans</name>
    <dbReference type="NCBI Taxonomy" id="2867238"/>
    <lineage>
        <taxon>Bacteria</taxon>
        <taxon>Pseudomonadati</taxon>
        <taxon>Pseudomonadota</taxon>
        <taxon>Alphaproteobacteria</taxon>
        <taxon>Sphingomonadales</taxon>
        <taxon>Erythrobacteraceae</taxon>
        <taxon>Qipengyuania</taxon>
    </lineage>
</organism>
<keyword evidence="3" id="KW-0812">Transmembrane</keyword>
<evidence type="ECO:0000256" key="1">
    <source>
        <dbReference type="ARBA" id="ARBA00023125"/>
    </source>
</evidence>
<name>A0ABX8ZHK6_9SPHN</name>
<dbReference type="RefSeq" id="WP_221422290.1">
    <property type="nucleotide sequence ID" value="NZ_CP081297.1"/>
</dbReference>
<dbReference type="InterPro" id="IPR001867">
    <property type="entry name" value="OmpR/PhoB-type_DNA-bd"/>
</dbReference>
<proteinExistence type="predicted"/>
<evidence type="ECO:0000259" key="4">
    <source>
        <dbReference type="PROSITE" id="PS51755"/>
    </source>
</evidence>
<dbReference type="EMBL" id="CP081297">
    <property type="protein sequence ID" value="QZD86748.1"/>
    <property type="molecule type" value="Genomic_DNA"/>
</dbReference>
<feature type="transmembrane region" description="Helical" evidence="3">
    <location>
        <begin position="314"/>
        <end position="333"/>
    </location>
</feature>
<dbReference type="Gene3D" id="1.10.10.10">
    <property type="entry name" value="Winged helix-like DNA-binding domain superfamily/Winged helix DNA-binding domain"/>
    <property type="match status" value="1"/>
</dbReference>
<evidence type="ECO:0000256" key="2">
    <source>
        <dbReference type="PROSITE-ProRule" id="PRU01091"/>
    </source>
</evidence>
<keyword evidence="3" id="KW-1133">Transmembrane helix</keyword>
<feature type="transmembrane region" description="Helical" evidence="3">
    <location>
        <begin position="124"/>
        <end position="146"/>
    </location>
</feature>
<feature type="domain" description="OmpR/PhoB-type" evidence="4">
    <location>
        <begin position="5"/>
        <end position="103"/>
    </location>
</feature>
<dbReference type="InterPro" id="IPR016032">
    <property type="entry name" value="Sig_transdc_resp-reg_C-effctor"/>
</dbReference>
<accession>A0ABX8ZHK6</accession>
<dbReference type="CDD" id="cd00383">
    <property type="entry name" value="trans_reg_C"/>
    <property type="match status" value="1"/>
</dbReference>
<feature type="DNA-binding region" description="OmpR/PhoB-type" evidence="2">
    <location>
        <begin position="5"/>
        <end position="103"/>
    </location>
</feature>
<evidence type="ECO:0000256" key="3">
    <source>
        <dbReference type="SAM" id="Phobius"/>
    </source>
</evidence>
<keyword evidence="3" id="KW-0472">Membrane</keyword>
<feature type="transmembrane region" description="Helical" evidence="3">
    <location>
        <begin position="255"/>
        <end position="278"/>
    </location>
</feature>
<evidence type="ECO:0000313" key="6">
    <source>
        <dbReference type="Proteomes" id="UP000824280"/>
    </source>
</evidence>
<dbReference type="Pfam" id="PF00486">
    <property type="entry name" value="Trans_reg_C"/>
    <property type="match status" value="1"/>
</dbReference>
<evidence type="ECO:0000313" key="5">
    <source>
        <dbReference type="EMBL" id="QZD86748.1"/>
    </source>
</evidence>